<dbReference type="InterPro" id="IPR001878">
    <property type="entry name" value="Znf_CCHC"/>
</dbReference>
<evidence type="ECO:0000256" key="1">
    <source>
        <dbReference type="ARBA" id="ARBA00022729"/>
    </source>
</evidence>
<dbReference type="InterPro" id="IPR036875">
    <property type="entry name" value="Znf_CCHC_sf"/>
</dbReference>
<feature type="compositionally biased region" description="Polar residues" evidence="3">
    <location>
        <begin position="348"/>
        <end position="358"/>
    </location>
</feature>
<feature type="region of interest" description="Disordered" evidence="3">
    <location>
        <begin position="248"/>
        <end position="383"/>
    </location>
</feature>
<protein>
    <recommendedName>
        <fullName evidence="4">CCHC-type domain-containing protein</fullName>
    </recommendedName>
</protein>
<dbReference type="PANTHER" id="PTHR33170">
    <property type="entry name" value="DUF4283 DOMAIN-CONTAINING PROTEIN-RELATED"/>
    <property type="match status" value="1"/>
</dbReference>
<feature type="compositionally biased region" description="Low complexity" evidence="3">
    <location>
        <begin position="216"/>
        <end position="225"/>
    </location>
</feature>
<feature type="compositionally biased region" description="Basic and acidic residues" evidence="3">
    <location>
        <begin position="359"/>
        <end position="383"/>
    </location>
</feature>
<feature type="compositionally biased region" description="Basic and acidic residues" evidence="3">
    <location>
        <begin position="651"/>
        <end position="666"/>
    </location>
</feature>
<reference evidence="5 6" key="1">
    <citation type="journal article" date="2019" name="Sci. Rep.">
        <title>A high-quality genome of Eragrostis curvula grass provides insights into Poaceae evolution and supports new strategies to enhance forage quality.</title>
        <authorList>
            <person name="Carballo J."/>
            <person name="Santos B.A.C.M."/>
            <person name="Zappacosta D."/>
            <person name="Garbus I."/>
            <person name="Selva J.P."/>
            <person name="Gallo C.A."/>
            <person name="Diaz A."/>
            <person name="Albertini E."/>
            <person name="Caccamo M."/>
            <person name="Echenique V."/>
        </authorList>
    </citation>
    <scope>NUCLEOTIDE SEQUENCE [LARGE SCALE GENOMIC DNA]</scope>
    <source>
        <strain evidence="6">cv. Victoria</strain>
        <tissue evidence="5">Leaf</tissue>
    </source>
</reference>
<dbReference type="AlphaFoldDB" id="A0A5J9UPA8"/>
<organism evidence="5 6">
    <name type="scientific">Eragrostis curvula</name>
    <name type="common">weeping love grass</name>
    <dbReference type="NCBI Taxonomy" id="38414"/>
    <lineage>
        <taxon>Eukaryota</taxon>
        <taxon>Viridiplantae</taxon>
        <taxon>Streptophyta</taxon>
        <taxon>Embryophyta</taxon>
        <taxon>Tracheophyta</taxon>
        <taxon>Spermatophyta</taxon>
        <taxon>Magnoliopsida</taxon>
        <taxon>Liliopsida</taxon>
        <taxon>Poales</taxon>
        <taxon>Poaceae</taxon>
        <taxon>PACMAD clade</taxon>
        <taxon>Chloridoideae</taxon>
        <taxon>Eragrostideae</taxon>
        <taxon>Eragrostidinae</taxon>
        <taxon>Eragrostis</taxon>
    </lineage>
</organism>
<keyword evidence="2" id="KW-0479">Metal-binding</keyword>
<evidence type="ECO:0000256" key="2">
    <source>
        <dbReference type="PROSITE-ProRule" id="PRU00047"/>
    </source>
</evidence>
<feature type="domain" description="CCHC-type" evidence="4">
    <location>
        <begin position="389"/>
        <end position="404"/>
    </location>
</feature>
<dbReference type="Pfam" id="PF00098">
    <property type="entry name" value="zf-CCHC"/>
    <property type="match status" value="1"/>
</dbReference>
<dbReference type="GO" id="GO:0003676">
    <property type="term" value="F:nucleic acid binding"/>
    <property type="evidence" value="ECO:0007669"/>
    <property type="project" value="InterPro"/>
</dbReference>
<feature type="compositionally biased region" description="Basic and acidic residues" evidence="3">
    <location>
        <begin position="1"/>
        <end position="13"/>
    </location>
</feature>
<comment type="caution">
    <text evidence="5">The sequence shown here is derived from an EMBL/GenBank/DDBJ whole genome shotgun (WGS) entry which is preliminary data.</text>
</comment>
<feature type="compositionally biased region" description="Polar residues" evidence="3">
    <location>
        <begin position="324"/>
        <end position="340"/>
    </location>
</feature>
<dbReference type="Pfam" id="PF24068">
    <property type="entry name" value="TPD1_C"/>
    <property type="match status" value="1"/>
</dbReference>
<keyword evidence="2" id="KW-0862">Zinc</keyword>
<dbReference type="PROSITE" id="PS50158">
    <property type="entry name" value="ZF_CCHC"/>
    <property type="match status" value="1"/>
</dbReference>
<feature type="compositionally biased region" description="Pro residues" evidence="3">
    <location>
        <begin position="248"/>
        <end position="266"/>
    </location>
</feature>
<dbReference type="Gramene" id="TVU25198">
    <property type="protein sequence ID" value="TVU25198"/>
    <property type="gene ID" value="EJB05_27686"/>
</dbReference>
<evidence type="ECO:0000259" key="4">
    <source>
        <dbReference type="PROSITE" id="PS50158"/>
    </source>
</evidence>
<evidence type="ECO:0000313" key="5">
    <source>
        <dbReference type="EMBL" id="TVU25198.1"/>
    </source>
</evidence>
<name>A0A5J9UPA8_9POAL</name>
<keyword evidence="6" id="KW-1185">Reference proteome</keyword>
<feature type="region of interest" description="Disordered" evidence="3">
    <location>
        <begin position="779"/>
        <end position="823"/>
    </location>
</feature>
<feature type="compositionally biased region" description="Low complexity" evidence="3">
    <location>
        <begin position="283"/>
        <end position="301"/>
    </location>
</feature>
<dbReference type="EMBL" id="RWGY01000013">
    <property type="protein sequence ID" value="TVU25198.1"/>
    <property type="molecule type" value="Genomic_DNA"/>
</dbReference>
<feature type="compositionally biased region" description="Polar residues" evidence="3">
    <location>
        <begin position="668"/>
        <end position="682"/>
    </location>
</feature>
<evidence type="ECO:0000256" key="3">
    <source>
        <dbReference type="SAM" id="MobiDB-lite"/>
    </source>
</evidence>
<feature type="region of interest" description="Disordered" evidence="3">
    <location>
        <begin position="191"/>
        <end position="225"/>
    </location>
</feature>
<dbReference type="GO" id="GO:0008270">
    <property type="term" value="F:zinc ion binding"/>
    <property type="evidence" value="ECO:0007669"/>
    <property type="project" value="UniProtKB-KW"/>
</dbReference>
<proteinExistence type="predicted"/>
<keyword evidence="1" id="KW-0732">Signal</keyword>
<dbReference type="Gene3D" id="4.10.60.10">
    <property type="entry name" value="Zinc finger, CCHC-type"/>
    <property type="match status" value="1"/>
</dbReference>
<dbReference type="SMART" id="SM00343">
    <property type="entry name" value="ZnF_C2HC"/>
    <property type="match status" value="2"/>
</dbReference>
<evidence type="ECO:0000313" key="6">
    <source>
        <dbReference type="Proteomes" id="UP000324897"/>
    </source>
</evidence>
<accession>A0A5J9UPA8</accession>
<dbReference type="Proteomes" id="UP000324897">
    <property type="component" value="Chromosome 2"/>
</dbReference>
<sequence>MGRERERRGDRGRSPARRLPSVSPVRGHGTPPPGIAARVNRSEASGCAGVKFKPGTRGTADSLQVARPRPQIPWRAESGRGARGSQLAAYLEEDGVVEELYGELWYIPNSPSDSPADIARVRVAERASDGGSLAWIRKDLWESKKFEAADCHPVTRGDQWVKQPQKLNFAEDCWGEGRKQTFVQAVKQVMAGRGRGRGPRPASPEEEWGKWGGPGWNQFQYGQQGFYQGMPPPQMGMGQMGYGFYPPMGPPPTHMGPPPLMGPPPHMGSSGFQGRTPQHHHQPYQQQQQPPRPRGAGPRPQKNFERNSGSSRDYGQEGNRDFGQGSSRDNGQGSSRDNGQGNKGKLLSVSQNVSQVQENSKDKSVGKMEYDNRAESSAKGGSGKEKIVCYNCSESGHYSSKCSKPKLCFICRGKDHAVDGCPEWKKQQKMAKLYGSANKGLGFIHIDVEERPDRVNHWCNFDNCGVLTIEEGDISQEEIERNLKNIFDKEWVWNVRPIGDYSFLIRFPPDKKVEAIVFGGTTYFYLDKEGVMVSLKAWSGDIEPVEELVDAWVQVKGVPPKWCDWETIQQISSSLGLLEDVDWNSLFSSMFESVRIKVAVRDPAKIPKQRLLEMKKKIYLISLIVDGVNQLVGGDPDNPSNPDDDDDLLDEDKGQEETDKSNRMDTDGAQTPSKKSSETSMPQIGKENKSNVGAKTVSVWAQFFKNIEEEVVTAGEASGLKGANLLKEMELAESDNEEDQNGQETVTIEISEAVGDMGMENLPGDWSYEAEKLSELQVEDNQEGVNQADKTEKEEEIVKSKGKQKWGPVVATRKSKRHQEDGRTALEKAQGVKKRLNLELPGGNKGNAFSVLSNSEISDIANVVGVKLGDNDREIAHSASVIQVLDNDRGVQETKKSEFSDTYLRSLSGNMQFSWKYLPAVGAAGVARKMWVDIYEVLDKNVGENFESIGAMWLSDKRFCSMNIITSAALWGLWKSYLEGDVDDLEYDLTDGDTLANPMSCGENGFVAAAYCWTEGDEGKTWKNLDGSDERAIHKLRSRSMKGGDGYMGGCTHEVQDAESITLKKKYTVAFENRCICSQADIKVACPGFTSSMGVDPAILRPDGDSKFFTLNDGRPFGMGPNYAVKFHYASSSQLGFKTASSTVACS</sequence>
<feature type="region of interest" description="Disordered" evidence="3">
    <location>
        <begin position="632"/>
        <end position="690"/>
    </location>
</feature>
<feature type="compositionally biased region" description="Basic and acidic residues" evidence="3">
    <location>
        <begin position="789"/>
        <end position="799"/>
    </location>
</feature>
<dbReference type="SUPFAM" id="SSF57756">
    <property type="entry name" value="Retrovirus zinc finger-like domains"/>
    <property type="match status" value="1"/>
</dbReference>
<dbReference type="InterPro" id="IPR040361">
    <property type="entry name" value="TPD1"/>
</dbReference>
<dbReference type="OrthoDB" id="2272416at2759"/>
<gene>
    <name evidence="5" type="ORF">EJB05_27686</name>
</gene>
<feature type="region of interest" description="Disordered" evidence="3">
    <location>
        <begin position="1"/>
        <end position="79"/>
    </location>
</feature>
<keyword evidence="2" id="KW-0863">Zinc-finger</keyword>
<feature type="non-terminal residue" evidence="5">
    <location>
        <position position="1"/>
    </location>
</feature>